<dbReference type="Pfam" id="PF13490">
    <property type="entry name" value="zf-HC2"/>
    <property type="match status" value="1"/>
</dbReference>
<sequence>MTCREAEKLIMPFIDMKLEEEELEAFLTHVSTCPECREELEIYYTVSLGLRQLDSGAGGYDIAGALEESLEDAWIKVRTARLRKVICYAVNTLCVAGVLTLLVMQFRIWAETGIL</sequence>
<keyword evidence="3" id="KW-0472">Membrane</keyword>
<evidence type="ECO:0000256" key="2">
    <source>
        <dbReference type="ARBA" id="ARBA00024438"/>
    </source>
</evidence>
<keyword evidence="3" id="KW-0812">Transmembrane</keyword>
<dbReference type="EMBL" id="JAJEPU010000005">
    <property type="protein sequence ID" value="MCC2163888.1"/>
    <property type="molecule type" value="Genomic_DNA"/>
</dbReference>
<evidence type="ECO:0000313" key="5">
    <source>
        <dbReference type="EMBL" id="MCC2163888.1"/>
    </source>
</evidence>
<keyword evidence="3" id="KW-1133">Transmembrane helix</keyword>
<dbReference type="RefSeq" id="WP_308450653.1">
    <property type="nucleotide sequence ID" value="NZ_JAJEPU010000005.1"/>
</dbReference>
<dbReference type="InterPro" id="IPR027383">
    <property type="entry name" value="Znf_put"/>
</dbReference>
<evidence type="ECO:0000256" key="1">
    <source>
        <dbReference type="ARBA" id="ARBA00024353"/>
    </source>
</evidence>
<feature type="transmembrane region" description="Helical" evidence="3">
    <location>
        <begin position="85"/>
        <end position="110"/>
    </location>
</feature>
<dbReference type="Proteomes" id="UP001198962">
    <property type="component" value="Unassembled WGS sequence"/>
</dbReference>
<evidence type="ECO:0000313" key="6">
    <source>
        <dbReference type="Proteomes" id="UP001198962"/>
    </source>
</evidence>
<comment type="caution">
    <text evidence="5">The sequence shown here is derived from an EMBL/GenBank/DDBJ whole genome shotgun (WGS) entry which is preliminary data.</text>
</comment>
<name>A0AAE3ALE8_9FIRM</name>
<accession>A0AAE3ALE8</accession>
<proteinExistence type="inferred from homology"/>
<protein>
    <recommendedName>
        <fullName evidence="2">Anti-sigma-W factor RsiW</fullName>
    </recommendedName>
</protein>
<evidence type="ECO:0000256" key="3">
    <source>
        <dbReference type="SAM" id="Phobius"/>
    </source>
</evidence>
<keyword evidence="6" id="KW-1185">Reference proteome</keyword>
<comment type="similarity">
    <text evidence="1">Belongs to the zinc-associated anti-sigma factor (ZAS) superfamily. Anti-sigma-W factor family.</text>
</comment>
<organism evidence="5 6">
    <name type="scientific">Brotaphodocola catenula</name>
    <dbReference type="NCBI Taxonomy" id="2885361"/>
    <lineage>
        <taxon>Bacteria</taxon>
        <taxon>Bacillati</taxon>
        <taxon>Bacillota</taxon>
        <taxon>Clostridia</taxon>
        <taxon>Lachnospirales</taxon>
        <taxon>Lachnospiraceae</taxon>
        <taxon>Brotaphodocola</taxon>
    </lineage>
</organism>
<reference evidence="5" key="1">
    <citation type="submission" date="2021-10" db="EMBL/GenBank/DDBJ databases">
        <title>Anaerobic single-cell dispensing facilitates the cultivation of human gut bacteria.</title>
        <authorList>
            <person name="Afrizal A."/>
        </authorList>
    </citation>
    <scope>NUCLEOTIDE SEQUENCE</scope>
    <source>
        <strain evidence="5">CLA-AA-H274</strain>
    </source>
</reference>
<dbReference type="AlphaFoldDB" id="A0AAE3ALE8"/>
<gene>
    <name evidence="5" type="ORF">LKD32_03145</name>
</gene>
<feature type="domain" description="Putative zinc-finger" evidence="4">
    <location>
        <begin position="3"/>
        <end position="37"/>
    </location>
</feature>
<dbReference type="InterPro" id="IPR041916">
    <property type="entry name" value="Anti_sigma_zinc_sf"/>
</dbReference>
<dbReference type="Gene3D" id="1.10.10.1320">
    <property type="entry name" value="Anti-sigma factor, zinc-finger domain"/>
    <property type="match status" value="1"/>
</dbReference>
<evidence type="ECO:0000259" key="4">
    <source>
        <dbReference type="Pfam" id="PF13490"/>
    </source>
</evidence>